<gene>
    <name evidence="1" type="ORF">TPSB3V08_LOCUS5424</name>
</gene>
<reference evidence="1" key="1">
    <citation type="submission" date="2020-11" db="EMBL/GenBank/DDBJ databases">
        <authorList>
            <person name="Tran Van P."/>
        </authorList>
    </citation>
    <scope>NUCLEOTIDE SEQUENCE</scope>
</reference>
<evidence type="ECO:0000313" key="1">
    <source>
        <dbReference type="EMBL" id="CAD7406470.1"/>
    </source>
</evidence>
<sequence length="185" mass="20678">MSHLQAVPGGVDLGGRYCCTQVPNAIEVNNTNANVQQINNGIYKSEDLLYSFLAPYDEVLGRSQESEVSLGLLSKSRENLSLTVAVILYRTCLLPVRLRKITAEELSVVLRVRCRLEILKLDINRLGLQENSRFCWTEPENRSLSAISLGSRLYGIWMKSSSAPTHLSLLSGVEFVCDSWSENKK</sequence>
<protein>
    <submittedName>
        <fullName evidence="1">Uncharacterized protein</fullName>
    </submittedName>
</protein>
<organism evidence="1">
    <name type="scientific">Timema poppense</name>
    <name type="common">Walking stick</name>
    <dbReference type="NCBI Taxonomy" id="170557"/>
    <lineage>
        <taxon>Eukaryota</taxon>
        <taxon>Metazoa</taxon>
        <taxon>Ecdysozoa</taxon>
        <taxon>Arthropoda</taxon>
        <taxon>Hexapoda</taxon>
        <taxon>Insecta</taxon>
        <taxon>Pterygota</taxon>
        <taxon>Neoptera</taxon>
        <taxon>Polyneoptera</taxon>
        <taxon>Phasmatodea</taxon>
        <taxon>Timematodea</taxon>
        <taxon>Timematoidea</taxon>
        <taxon>Timematidae</taxon>
        <taxon>Timema</taxon>
    </lineage>
</organism>
<proteinExistence type="predicted"/>
<name>A0A7R9D1W7_TIMPO</name>
<dbReference type="AlphaFoldDB" id="A0A7R9D1W7"/>
<accession>A0A7R9D1W7</accession>
<dbReference type="EMBL" id="OD002889">
    <property type="protein sequence ID" value="CAD7406470.1"/>
    <property type="molecule type" value="Genomic_DNA"/>
</dbReference>